<dbReference type="PANTHER" id="PTHR47495:SF2">
    <property type="entry name" value="ALDEHYDE DEHYDROGENASE"/>
    <property type="match status" value="1"/>
</dbReference>
<comment type="caution">
    <text evidence="2">The sequence shown here is derived from an EMBL/GenBank/DDBJ whole genome shotgun (WGS) entry which is preliminary data.</text>
</comment>
<sequence>MKPRTDISRRTFLRQAGLSGAALTLGCYWPTTAGNAREVVRLEGAASASTQLMAWISIDGAGKVTIFCHRSEMGQGTWQAIPQIVAEELEVNLDEVTIQYAQANPQQYGPQPQEGSFSIRGWYEQLLRVGASAREMLVEAASKQWKVPASECQAKGGTVVHRPTGRKLSYGALVQDAAQLSPPERLTLKNRKDYTVIGKSLRRKDIPAKVNGSAIFGLDKKLPGMLYAVVERSPRFRGKVKSFDDTATRAIPGVKHVVTVQRAVFGLLYEGVAVIADSLWTAMQGRKQLKVEWNDEGFDHLDSEQITARMRDELTRPLPSEAFETALKGAAASIEAIYETPYQSHSCMEPLNCTADVKANSVEIWGPIQEANWIQADLSDRLNIPKENVKVNMTFLGGGFGRKAFPDYPMEAALLSHAVKAPVQVVWTREDDMTGGPFRAGAMHRCRGGIDAQKNIFALQVVSSSQYIGQGEDNIATPQPVSTNSGGLAGLSTDYYKTIPHYSFGGIPIKSPIPTMWWRAPIANVDAFAGESFIDELAHLAAQDPLAFRQKHCVSPRYRALMEKLAAISQWNMRHKNEGWGVAITDAFAGIVGQVVRVSRRPDNKVKIDKVYAVIDCGWYVNPDIIRAQVEGSIIMGLGAAITHATHFKEGKAVERNFNTYPMPRIGEIPAIEVHIMENDEKAGGVGEPALPALAPALCNAIFDLTGKRIRTLPFKLDEV</sequence>
<dbReference type="InterPro" id="IPR037165">
    <property type="entry name" value="AldOxase/xan_DH_Mopterin-bd_sf"/>
</dbReference>
<reference evidence="2 3" key="1">
    <citation type="submission" date="2021-05" db="EMBL/GenBank/DDBJ databases">
        <title>A Polyphasic approach of four new species of the genus Ohtaekwangia: Ohtaekwangia histidinii sp. nov., Ohtaekwangia cretensis sp. nov., Ohtaekwangia indiensis sp. nov., Ohtaekwangia reichenbachii sp. nov. from diverse environment.</title>
        <authorList>
            <person name="Octaviana S."/>
        </authorList>
    </citation>
    <scope>NUCLEOTIDE SEQUENCE [LARGE SCALE GENOMIC DNA]</scope>
    <source>
        <strain evidence="2 3">PWU5</strain>
    </source>
</reference>
<protein>
    <submittedName>
        <fullName evidence="2">Molybdopterin-dependent oxidoreductase</fullName>
    </submittedName>
</protein>
<dbReference type="InterPro" id="IPR000674">
    <property type="entry name" value="Ald_Oxase/Xan_DH_a/b"/>
</dbReference>
<proteinExistence type="predicted"/>
<keyword evidence="3" id="KW-1185">Reference proteome</keyword>
<dbReference type="Proteomes" id="UP001319080">
    <property type="component" value="Unassembled WGS sequence"/>
</dbReference>
<evidence type="ECO:0000313" key="2">
    <source>
        <dbReference type="EMBL" id="MBT1711573.1"/>
    </source>
</evidence>
<dbReference type="Gene3D" id="3.90.1170.50">
    <property type="entry name" value="Aldehyde oxidase/xanthine dehydrogenase, a/b hammerhead"/>
    <property type="match status" value="1"/>
</dbReference>
<accession>A0AAP2E3U8</accession>
<dbReference type="SUPFAM" id="SSF56003">
    <property type="entry name" value="Molybdenum cofactor-binding domain"/>
    <property type="match status" value="2"/>
</dbReference>
<dbReference type="PANTHER" id="PTHR47495">
    <property type="entry name" value="ALDEHYDE DEHYDROGENASE"/>
    <property type="match status" value="1"/>
</dbReference>
<dbReference type="PIRSF" id="PIRSF036389">
    <property type="entry name" value="IOR_B"/>
    <property type="match status" value="1"/>
</dbReference>
<dbReference type="PROSITE" id="PS51257">
    <property type="entry name" value="PROKAR_LIPOPROTEIN"/>
    <property type="match status" value="1"/>
</dbReference>
<dbReference type="NCBIfam" id="TIGR01409">
    <property type="entry name" value="TAT_signal_seq"/>
    <property type="match status" value="1"/>
</dbReference>
<dbReference type="GO" id="GO:0016491">
    <property type="term" value="F:oxidoreductase activity"/>
    <property type="evidence" value="ECO:0007669"/>
    <property type="project" value="InterPro"/>
</dbReference>
<dbReference type="InterPro" id="IPR019546">
    <property type="entry name" value="TAT_signal_bac_arc"/>
</dbReference>
<dbReference type="Pfam" id="PF02738">
    <property type="entry name" value="MoCoBD_1"/>
    <property type="match status" value="1"/>
</dbReference>
<dbReference type="AlphaFoldDB" id="A0AAP2E3U8"/>
<dbReference type="RefSeq" id="WP_254087142.1">
    <property type="nucleotide sequence ID" value="NZ_JAHESE010000036.1"/>
</dbReference>
<dbReference type="InterPro" id="IPR008274">
    <property type="entry name" value="AldOxase/xan_DH_MoCoBD1"/>
</dbReference>
<dbReference type="PROSITE" id="PS51318">
    <property type="entry name" value="TAT"/>
    <property type="match status" value="1"/>
</dbReference>
<dbReference type="EMBL" id="JAHESE010000036">
    <property type="protein sequence ID" value="MBT1711573.1"/>
    <property type="molecule type" value="Genomic_DNA"/>
</dbReference>
<dbReference type="Pfam" id="PF20256">
    <property type="entry name" value="MoCoBD_2"/>
    <property type="match status" value="2"/>
</dbReference>
<dbReference type="InterPro" id="IPR052516">
    <property type="entry name" value="N-heterocyclic_Hydroxylase"/>
</dbReference>
<dbReference type="InterPro" id="IPR046867">
    <property type="entry name" value="AldOxase/xan_DH_MoCoBD2"/>
</dbReference>
<evidence type="ECO:0000313" key="3">
    <source>
        <dbReference type="Proteomes" id="UP001319080"/>
    </source>
</evidence>
<name>A0AAP2E3U8_9BACT</name>
<dbReference type="SMART" id="SM01008">
    <property type="entry name" value="Ald_Xan_dh_C"/>
    <property type="match status" value="1"/>
</dbReference>
<dbReference type="InterPro" id="IPR006311">
    <property type="entry name" value="TAT_signal"/>
</dbReference>
<dbReference type="Gene3D" id="3.30.365.10">
    <property type="entry name" value="Aldehyde oxidase/xanthine dehydrogenase, molybdopterin binding domain"/>
    <property type="match status" value="4"/>
</dbReference>
<dbReference type="InterPro" id="IPR012368">
    <property type="entry name" value="OxRdtase_Mopterin-bd_su_IorB"/>
</dbReference>
<evidence type="ECO:0000259" key="1">
    <source>
        <dbReference type="SMART" id="SM01008"/>
    </source>
</evidence>
<organism evidence="2 3">
    <name type="scientific">Dawidia cretensis</name>
    <dbReference type="NCBI Taxonomy" id="2782350"/>
    <lineage>
        <taxon>Bacteria</taxon>
        <taxon>Pseudomonadati</taxon>
        <taxon>Bacteroidota</taxon>
        <taxon>Cytophagia</taxon>
        <taxon>Cytophagales</taxon>
        <taxon>Chryseotaleaceae</taxon>
        <taxon>Dawidia</taxon>
    </lineage>
</organism>
<feature type="domain" description="Aldehyde oxidase/xanthine dehydrogenase a/b hammerhead" evidence="1">
    <location>
        <begin position="211"/>
        <end position="297"/>
    </location>
</feature>
<gene>
    <name evidence="2" type="ORF">KK062_25240</name>
</gene>